<dbReference type="EMBL" id="JAUSQZ010000001">
    <property type="protein sequence ID" value="MDP9830283.1"/>
    <property type="molecule type" value="Genomic_DNA"/>
</dbReference>
<protein>
    <submittedName>
        <fullName evidence="2">Uncharacterized protein</fullName>
    </submittedName>
</protein>
<name>A0ABT9PC69_9ACTN</name>
<evidence type="ECO:0000313" key="3">
    <source>
        <dbReference type="Proteomes" id="UP001235712"/>
    </source>
</evidence>
<sequence length="317" mass="34549">MSSPHDERPHRWGEDRPGGSRRWWWAGAVAAVAVAAGALLVVIVGRQDDTAGPGAPAAAAELPQHAVAGDENPHLFMKDARWRLTSLSQEDRRSGNQVLTLEGRTVSVSWYPSTVEDLVMSSHRADLREEEPLTIFGQRATVLADALTHEALFTSGTVFTTVRVQGVRTRDEFTTVLSDLTVLTPEQWEESLGEQVVPSARSGAVAKDMLRGVPVPDGFDPADLASEFTQDRSYFGTHVLGSVGCAWLDVYTRARADDDEKTMAEVDEPLSGHRNWPLQQEVSAGVESSASDLLLVSGKVATRQDATEYRDLLGCDR</sequence>
<reference evidence="2 3" key="1">
    <citation type="submission" date="2023-07" db="EMBL/GenBank/DDBJ databases">
        <title>Sequencing the genomes of 1000 actinobacteria strains.</title>
        <authorList>
            <person name="Klenk H.-P."/>
        </authorList>
    </citation>
    <scope>NUCLEOTIDE SEQUENCE [LARGE SCALE GENOMIC DNA]</scope>
    <source>
        <strain evidence="2 3">DSM 44388</strain>
    </source>
</reference>
<evidence type="ECO:0000256" key="1">
    <source>
        <dbReference type="SAM" id="Phobius"/>
    </source>
</evidence>
<comment type="caution">
    <text evidence="2">The sequence shown here is derived from an EMBL/GenBank/DDBJ whole genome shotgun (WGS) entry which is preliminary data.</text>
</comment>
<keyword evidence="1" id="KW-1133">Transmembrane helix</keyword>
<evidence type="ECO:0000313" key="2">
    <source>
        <dbReference type="EMBL" id="MDP9830283.1"/>
    </source>
</evidence>
<dbReference type="Proteomes" id="UP001235712">
    <property type="component" value="Unassembled WGS sequence"/>
</dbReference>
<accession>A0ABT9PC69</accession>
<gene>
    <name evidence="2" type="ORF">J2S57_006032</name>
</gene>
<dbReference type="RefSeq" id="WP_307249314.1">
    <property type="nucleotide sequence ID" value="NZ_JAUSQZ010000001.1"/>
</dbReference>
<proteinExistence type="predicted"/>
<keyword evidence="3" id="KW-1185">Reference proteome</keyword>
<feature type="transmembrane region" description="Helical" evidence="1">
    <location>
        <begin position="23"/>
        <end position="44"/>
    </location>
</feature>
<organism evidence="2 3">
    <name type="scientific">Kineosporia succinea</name>
    <dbReference type="NCBI Taxonomy" id="84632"/>
    <lineage>
        <taxon>Bacteria</taxon>
        <taxon>Bacillati</taxon>
        <taxon>Actinomycetota</taxon>
        <taxon>Actinomycetes</taxon>
        <taxon>Kineosporiales</taxon>
        <taxon>Kineosporiaceae</taxon>
        <taxon>Kineosporia</taxon>
    </lineage>
</organism>
<keyword evidence="1" id="KW-0812">Transmembrane</keyword>
<keyword evidence="1" id="KW-0472">Membrane</keyword>